<evidence type="ECO:0000313" key="10">
    <source>
        <dbReference type="Proteomes" id="UP000481858"/>
    </source>
</evidence>
<proteinExistence type="inferred from homology"/>
<dbReference type="InParanoid" id="A0A7C8MTL6"/>
<dbReference type="GO" id="GO:0005886">
    <property type="term" value="C:plasma membrane"/>
    <property type="evidence" value="ECO:0007669"/>
    <property type="project" value="TreeGrafter"/>
</dbReference>
<feature type="transmembrane region" description="Helical" evidence="8">
    <location>
        <begin position="107"/>
        <end position="128"/>
    </location>
</feature>
<keyword evidence="5 8" id="KW-1133">Transmembrane helix</keyword>
<protein>
    <recommendedName>
        <fullName evidence="11">Urea transporter</fullName>
    </recommendedName>
</protein>
<dbReference type="OrthoDB" id="6132759at2759"/>
<evidence type="ECO:0000313" key="9">
    <source>
        <dbReference type="EMBL" id="KAF2971190.1"/>
    </source>
</evidence>
<dbReference type="EMBL" id="WUBL01000015">
    <property type="protein sequence ID" value="KAF2971190.1"/>
    <property type="molecule type" value="Genomic_DNA"/>
</dbReference>
<dbReference type="InterPro" id="IPR038377">
    <property type="entry name" value="Na/Glc_symporter_sf"/>
</dbReference>
<feature type="transmembrane region" description="Helical" evidence="8">
    <location>
        <begin position="67"/>
        <end position="87"/>
    </location>
</feature>
<keyword evidence="6 8" id="KW-0472">Membrane</keyword>
<sequence length="474" mass="51476">MELTIAALGSGILFAYPQLTTIAGVQGFVTYTLSTALPLLIFGFVGPMVRRKCPEGFVLTEWTRHRYGVAAALYVSFVSVITLFLFMVSELSAVGQVVSALTGLDGLPVIIVHRVLATSTYIPSFYLAVGGFKISFLTDVIQGCMVLGLTFIAAIIIGVETHIDPSLIDSSGLLNSSLLGWQLLYILPVCILTNDFFLSSFWLRTFASKTDRELWIGVSTAAVLLICILTLVSSTGLIAAWSGAWPGNPPQDGSMAFFLLLQQMPSWVVGIVLVMVLTLSTSAFDSLQSAMVSTISNDLFRNRLNMWFVRLSVVLIIIPIIAIAIRAPSILQIYLISNLLSACTVPCLVIGLSDRCHWWGDFELITGSLGGVLTVFIFGCIFYEGDSLRAGRLLLVWDGLYGDDWSAFGAFVAAPVGSLLWGFGALGLRTSVKYMLAKNQVRHFDTLDHSPEDIVDDENTGPEHHTSQPVGKPL</sequence>
<comment type="similarity">
    <text evidence="2">Belongs to the sodium:solute symporter (SSF) (TC 2.A.21) family.</text>
</comment>
<dbReference type="PANTHER" id="PTHR48086:SF10">
    <property type="entry name" value="AGR155CP"/>
    <property type="match status" value="1"/>
</dbReference>
<evidence type="ECO:0000256" key="4">
    <source>
        <dbReference type="ARBA" id="ARBA00022692"/>
    </source>
</evidence>
<feature type="transmembrane region" description="Helical" evidence="8">
    <location>
        <begin position="179"/>
        <end position="203"/>
    </location>
</feature>
<keyword evidence="3" id="KW-0813">Transport</keyword>
<keyword evidence="10" id="KW-1185">Reference proteome</keyword>
<evidence type="ECO:0000256" key="6">
    <source>
        <dbReference type="ARBA" id="ARBA00023136"/>
    </source>
</evidence>
<feature type="transmembrane region" description="Helical" evidence="8">
    <location>
        <begin position="331"/>
        <end position="352"/>
    </location>
</feature>
<feature type="region of interest" description="Disordered" evidence="7">
    <location>
        <begin position="450"/>
        <end position="474"/>
    </location>
</feature>
<keyword evidence="4 8" id="KW-0812">Transmembrane</keyword>
<name>A0A7C8MTL6_9PEZI</name>
<dbReference type="PANTHER" id="PTHR48086">
    <property type="entry name" value="SODIUM/PROLINE SYMPORTER-RELATED"/>
    <property type="match status" value="1"/>
</dbReference>
<reference evidence="9 10" key="1">
    <citation type="submission" date="2019-12" db="EMBL/GenBank/DDBJ databases">
        <title>Draft genome sequence of the ascomycete Xylaria multiplex DSM 110363.</title>
        <authorList>
            <person name="Buettner E."/>
            <person name="Kellner H."/>
        </authorList>
    </citation>
    <scope>NUCLEOTIDE SEQUENCE [LARGE SCALE GENOMIC DNA]</scope>
    <source>
        <strain evidence="9 10">DSM 110363</strain>
    </source>
</reference>
<gene>
    <name evidence="9" type="ORF">GQX73_g2404</name>
</gene>
<evidence type="ECO:0000256" key="2">
    <source>
        <dbReference type="ARBA" id="ARBA00006434"/>
    </source>
</evidence>
<feature type="transmembrane region" description="Helical" evidence="8">
    <location>
        <begin position="304"/>
        <end position="325"/>
    </location>
</feature>
<organism evidence="9 10">
    <name type="scientific">Xylaria multiplex</name>
    <dbReference type="NCBI Taxonomy" id="323545"/>
    <lineage>
        <taxon>Eukaryota</taxon>
        <taxon>Fungi</taxon>
        <taxon>Dikarya</taxon>
        <taxon>Ascomycota</taxon>
        <taxon>Pezizomycotina</taxon>
        <taxon>Sordariomycetes</taxon>
        <taxon>Xylariomycetidae</taxon>
        <taxon>Xylariales</taxon>
        <taxon>Xylariaceae</taxon>
        <taxon>Xylaria</taxon>
    </lineage>
</organism>
<evidence type="ECO:0000256" key="5">
    <source>
        <dbReference type="ARBA" id="ARBA00022989"/>
    </source>
</evidence>
<evidence type="ECO:0000256" key="8">
    <source>
        <dbReference type="SAM" id="Phobius"/>
    </source>
</evidence>
<dbReference type="PROSITE" id="PS50283">
    <property type="entry name" value="NA_SOLUT_SYMP_3"/>
    <property type="match status" value="1"/>
</dbReference>
<feature type="transmembrane region" description="Helical" evidence="8">
    <location>
        <begin position="264"/>
        <end position="284"/>
    </location>
</feature>
<accession>A0A7C8MTL6</accession>
<feature type="transmembrane region" description="Helical" evidence="8">
    <location>
        <begin position="215"/>
        <end position="244"/>
    </location>
</feature>
<dbReference type="Proteomes" id="UP000481858">
    <property type="component" value="Unassembled WGS sequence"/>
</dbReference>
<evidence type="ECO:0000256" key="7">
    <source>
        <dbReference type="SAM" id="MobiDB-lite"/>
    </source>
</evidence>
<dbReference type="GO" id="GO:0015606">
    <property type="term" value="F:spermidine transmembrane transporter activity"/>
    <property type="evidence" value="ECO:0007669"/>
    <property type="project" value="TreeGrafter"/>
</dbReference>
<feature type="transmembrane region" description="Helical" evidence="8">
    <location>
        <begin position="364"/>
        <end position="385"/>
    </location>
</feature>
<comment type="subcellular location">
    <subcellularLocation>
        <location evidence="1">Membrane</location>
        <topology evidence="1">Multi-pass membrane protein</topology>
    </subcellularLocation>
</comment>
<feature type="transmembrane region" description="Helical" evidence="8">
    <location>
        <begin position="25"/>
        <end position="46"/>
    </location>
</feature>
<evidence type="ECO:0000256" key="3">
    <source>
        <dbReference type="ARBA" id="ARBA00022448"/>
    </source>
</evidence>
<comment type="caution">
    <text evidence="9">The sequence shown here is derived from an EMBL/GenBank/DDBJ whole genome shotgun (WGS) entry which is preliminary data.</text>
</comment>
<feature type="transmembrane region" description="Helical" evidence="8">
    <location>
        <begin position="405"/>
        <end position="428"/>
    </location>
</feature>
<feature type="transmembrane region" description="Helical" evidence="8">
    <location>
        <begin position="140"/>
        <end position="159"/>
    </location>
</feature>
<dbReference type="InterPro" id="IPR001734">
    <property type="entry name" value="Na/solute_symporter"/>
</dbReference>
<dbReference type="AlphaFoldDB" id="A0A7C8MTL6"/>
<dbReference type="Gene3D" id="1.20.1730.10">
    <property type="entry name" value="Sodium/glucose cotransporter"/>
    <property type="match status" value="1"/>
</dbReference>
<evidence type="ECO:0000256" key="1">
    <source>
        <dbReference type="ARBA" id="ARBA00004141"/>
    </source>
</evidence>
<evidence type="ECO:0008006" key="11">
    <source>
        <dbReference type="Google" id="ProtNLM"/>
    </source>
</evidence>
<dbReference type="InterPro" id="IPR050277">
    <property type="entry name" value="Sodium:Solute_Symporter"/>
</dbReference>